<evidence type="ECO:0000259" key="2">
    <source>
        <dbReference type="Pfam" id="PF10354"/>
    </source>
</evidence>
<dbReference type="GeneID" id="24124387"/>
<dbReference type="OMA" id="RRPFRMQ"/>
<evidence type="ECO:0000256" key="1">
    <source>
        <dbReference type="SAM" id="MobiDB-lite"/>
    </source>
</evidence>
<dbReference type="RefSeq" id="XP_012195562.1">
    <property type="nucleotide sequence ID" value="XM_012340172.1"/>
</dbReference>
<dbReference type="Pfam" id="PF10354">
    <property type="entry name" value="BMT5-like"/>
    <property type="match status" value="1"/>
</dbReference>
<organism evidence="3 4">
    <name type="scientific">Saprolegnia parasitica (strain CBS 223.65)</name>
    <dbReference type="NCBI Taxonomy" id="695850"/>
    <lineage>
        <taxon>Eukaryota</taxon>
        <taxon>Sar</taxon>
        <taxon>Stramenopiles</taxon>
        <taxon>Oomycota</taxon>
        <taxon>Saprolegniomycetes</taxon>
        <taxon>Saprolegniales</taxon>
        <taxon>Saprolegniaceae</taxon>
        <taxon>Saprolegnia</taxon>
    </lineage>
</organism>
<dbReference type="InterPro" id="IPR019446">
    <property type="entry name" value="BMT5-like"/>
</dbReference>
<evidence type="ECO:0000313" key="4">
    <source>
        <dbReference type="Proteomes" id="UP000030745"/>
    </source>
</evidence>
<dbReference type="OrthoDB" id="273345at2759"/>
<dbReference type="Proteomes" id="UP000030745">
    <property type="component" value="Unassembled WGS sequence"/>
</dbReference>
<dbReference type="VEuPathDB" id="FungiDB:SPRG_01807"/>
<dbReference type="GO" id="GO:0005737">
    <property type="term" value="C:cytoplasm"/>
    <property type="evidence" value="ECO:0007669"/>
    <property type="project" value="TreeGrafter"/>
</dbReference>
<accession>A0A067CTT2</accession>
<keyword evidence="4" id="KW-1185">Reference proteome</keyword>
<reference evidence="3 4" key="1">
    <citation type="journal article" date="2013" name="PLoS Genet.">
        <title>Distinctive expansion of potential virulence genes in the genome of the oomycete fish pathogen Saprolegnia parasitica.</title>
        <authorList>
            <person name="Jiang R.H."/>
            <person name="de Bruijn I."/>
            <person name="Haas B.J."/>
            <person name="Belmonte R."/>
            <person name="Lobach L."/>
            <person name="Christie J."/>
            <person name="van den Ackerveken G."/>
            <person name="Bottin A."/>
            <person name="Bulone V."/>
            <person name="Diaz-Moreno S.M."/>
            <person name="Dumas B."/>
            <person name="Fan L."/>
            <person name="Gaulin E."/>
            <person name="Govers F."/>
            <person name="Grenville-Briggs L.J."/>
            <person name="Horner N.R."/>
            <person name="Levin J.Z."/>
            <person name="Mammella M."/>
            <person name="Meijer H.J."/>
            <person name="Morris P."/>
            <person name="Nusbaum C."/>
            <person name="Oome S."/>
            <person name="Phillips A.J."/>
            <person name="van Rooyen D."/>
            <person name="Rzeszutek E."/>
            <person name="Saraiva M."/>
            <person name="Secombes C.J."/>
            <person name="Seidl M.F."/>
            <person name="Snel B."/>
            <person name="Stassen J.H."/>
            <person name="Sykes S."/>
            <person name="Tripathy S."/>
            <person name="van den Berg H."/>
            <person name="Vega-Arreguin J.C."/>
            <person name="Wawra S."/>
            <person name="Young S.K."/>
            <person name="Zeng Q."/>
            <person name="Dieguez-Uribeondo J."/>
            <person name="Russ C."/>
            <person name="Tyler B.M."/>
            <person name="van West P."/>
        </authorList>
    </citation>
    <scope>NUCLEOTIDE SEQUENCE [LARGE SCALE GENOMIC DNA]</scope>
    <source>
        <strain evidence="3 4">CBS 223.65</strain>
    </source>
</reference>
<proteinExistence type="predicted"/>
<name>A0A067CTT2_SAPPC</name>
<dbReference type="PANTHER" id="PTHR11538:SF26">
    <property type="entry name" value="FERREDOXIN-FOLD ANTICODON-BINDING DOMAIN-CONTAINING PROTEIN 1"/>
    <property type="match status" value="1"/>
</dbReference>
<dbReference type="STRING" id="695850.A0A067CTT2"/>
<feature type="non-terminal residue" evidence="3">
    <location>
        <position position="1"/>
    </location>
</feature>
<gene>
    <name evidence="3" type="ORF">SPRG_01807</name>
</gene>
<evidence type="ECO:0000313" key="3">
    <source>
        <dbReference type="EMBL" id="KDO33928.1"/>
    </source>
</evidence>
<dbReference type="PANTHER" id="PTHR11538">
    <property type="entry name" value="PHENYLALANYL-TRNA SYNTHETASE"/>
    <property type="match status" value="1"/>
</dbReference>
<dbReference type="AlphaFoldDB" id="A0A067CTT2"/>
<sequence>MGKRKHGAAFDARAMKQLKGNKMDKRSKTQATTQLYTPADRILVLGDGDFSFSKGLVAHRGGSGVNLVATSYDSTSEVRKKYPNAAACIQSITQAKAHVLHGVDATKLSKLPHSDAVPALFDYIIFNFPHSGEQRVHINRALLLDFFESARPKLALRGEAHVTLKTKPPYSNWLVEDQARANGFVVKERRPFRMQLFPGYNHRTTEPDAKKFEPDQCVTYVFIVDRSRFPVMTDLPPKTNDASKVATVATTNKTPMSKAVEKPKAVEKTKAVEKPKAVEKLKKADKPKAVTKSTATPTKAPVAAKTSLPSSVQDDIRALILAKLAEKTKTT</sequence>
<feature type="domain" description="25S rRNA (uridine-N(3))-methyltransferase BMT5-like" evidence="2">
    <location>
        <begin position="43"/>
        <end position="203"/>
    </location>
</feature>
<dbReference type="EMBL" id="KK583192">
    <property type="protein sequence ID" value="KDO33928.1"/>
    <property type="molecule type" value="Genomic_DNA"/>
</dbReference>
<feature type="region of interest" description="Disordered" evidence="1">
    <location>
        <begin position="255"/>
        <end position="308"/>
    </location>
</feature>
<feature type="compositionally biased region" description="Low complexity" evidence="1">
    <location>
        <begin position="290"/>
        <end position="307"/>
    </location>
</feature>
<dbReference type="GO" id="GO:0070475">
    <property type="term" value="P:rRNA base methylation"/>
    <property type="evidence" value="ECO:0007669"/>
    <property type="project" value="InterPro"/>
</dbReference>
<feature type="compositionally biased region" description="Basic and acidic residues" evidence="1">
    <location>
        <begin position="259"/>
        <end position="288"/>
    </location>
</feature>
<dbReference type="KEGG" id="spar:SPRG_01807"/>
<protein>
    <recommendedName>
        <fullName evidence="2">25S rRNA (uridine-N(3))-methyltransferase BMT5-like domain-containing protein</fullName>
    </recommendedName>
</protein>
<dbReference type="GO" id="GO:0070042">
    <property type="term" value="F:rRNA (uridine-N3-)-methyltransferase activity"/>
    <property type="evidence" value="ECO:0007669"/>
    <property type="project" value="InterPro"/>
</dbReference>